<reference evidence="1 2" key="1">
    <citation type="submission" date="2019-08" db="EMBL/GenBank/DDBJ databases">
        <title>In-depth cultivation of the pig gut microbiome towards novel bacterial diversity and tailored functional studies.</title>
        <authorList>
            <person name="Wylensek D."/>
            <person name="Hitch T.C.A."/>
            <person name="Clavel T."/>
        </authorList>
    </citation>
    <scope>NUCLEOTIDE SEQUENCE [LARGE SCALE GENOMIC DNA]</scope>
    <source>
        <strain evidence="1 2">LKV-178-WT-2A</strain>
    </source>
</reference>
<dbReference type="EMBL" id="VUNG01000020">
    <property type="protein sequence ID" value="MST84756.1"/>
    <property type="molecule type" value="Genomic_DNA"/>
</dbReference>
<proteinExistence type="predicted"/>
<evidence type="ECO:0000313" key="2">
    <source>
        <dbReference type="Proteomes" id="UP000438914"/>
    </source>
</evidence>
<dbReference type="Proteomes" id="UP000438914">
    <property type="component" value="Unassembled WGS sequence"/>
</dbReference>
<sequence>MTVNEVLCNAYEPRFNNLLEHLEKDGIKSQVQPPFLLGIERFTEEGNKTGNEEWYTNANLKVMFFGRETHIWGWDEESSVSDGCVEQYEKFYGRNYREVNDGNKRGVFFLVDSEDKLSKTPFFATGLNGIMSGIEERLKEVCPDKHAVYLWNNISKLSSANGTSASTTAHEYEKKYFHVIPSEINILKPDVIIFFTGFDAKYDEYINENFNDESGYPLIGSETLQGVDESDVVKLNIKGIPLAYKTHHPQTTHVNNKTIDGAERWKHYNAILDDIKAHLGEIIK</sequence>
<dbReference type="AlphaFoldDB" id="A0A7K0KFN8"/>
<dbReference type="RefSeq" id="WP_154534331.1">
    <property type="nucleotide sequence ID" value="NZ_VUNG01000020.1"/>
</dbReference>
<gene>
    <name evidence="1" type="ORF">FYJ73_08770</name>
</gene>
<name>A0A7K0KFN8_9BACT</name>
<organism evidence="1 2">
    <name type="scientific">Hallella mizrahii</name>
    <dbReference type="NCBI Taxonomy" id="2606637"/>
    <lineage>
        <taxon>Bacteria</taxon>
        <taxon>Pseudomonadati</taxon>
        <taxon>Bacteroidota</taxon>
        <taxon>Bacteroidia</taxon>
        <taxon>Bacteroidales</taxon>
        <taxon>Prevotellaceae</taxon>
        <taxon>Hallella</taxon>
    </lineage>
</organism>
<protein>
    <recommendedName>
        <fullName evidence="3">Uracil DNA glycosylase superfamily protein</fullName>
    </recommendedName>
</protein>
<comment type="caution">
    <text evidence="1">The sequence shown here is derived from an EMBL/GenBank/DDBJ whole genome shotgun (WGS) entry which is preliminary data.</text>
</comment>
<accession>A0A7K0KFN8</accession>
<evidence type="ECO:0008006" key="3">
    <source>
        <dbReference type="Google" id="ProtNLM"/>
    </source>
</evidence>
<keyword evidence="2" id="KW-1185">Reference proteome</keyword>
<evidence type="ECO:0000313" key="1">
    <source>
        <dbReference type="EMBL" id="MST84756.1"/>
    </source>
</evidence>